<reference evidence="3" key="1">
    <citation type="journal article" date="2017" name="Cell">
        <title>Insights into land plant evolution garnered from the Marchantia polymorpha genome.</title>
        <authorList>
            <person name="Bowman J.L."/>
            <person name="Kohchi T."/>
            <person name="Yamato K.T."/>
            <person name="Jenkins J."/>
            <person name="Shu S."/>
            <person name="Ishizaki K."/>
            <person name="Yamaoka S."/>
            <person name="Nishihama R."/>
            <person name="Nakamura Y."/>
            <person name="Berger F."/>
            <person name="Adam C."/>
            <person name="Aki S.S."/>
            <person name="Althoff F."/>
            <person name="Araki T."/>
            <person name="Arteaga-Vazquez M.A."/>
            <person name="Balasubrmanian S."/>
            <person name="Barry K."/>
            <person name="Bauer D."/>
            <person name="Boehm C.R."/>
            <person name="Briginshaw L."/>
            <person name="Caballero-Perez J."/>
            <person name="Catarino B."/>
            <person name="Chen F."/>
            <person name="Chiyoda S."/>
            <person name="Chovatia M."/>
            <person name="Davies K.M."/>
            <person name="Delmans M."/>
            <person name="Demura T."/>
            <person name="Dierschke T."/>
            <person name="Dolan L."/>
            <person name="Dorantes-Acosta A.E."/>
            <person name="Eklund D.M."/>
            <person name="Florent S.N."/>
            <person name="Flores-Sandoval E."/>
            <person name="Fujiyama A."/>
            <person name="Fukuzawa H."/>
            <person name="Galik B."/>
            <person name="Grimanelli D."/>
            <person name="Grimwood J."/>
            <person name="Grossniklaus U."/>
            <person name="Hamada T."/>
            <person name="Haseloff J."/>
            <person name="Hetherington A.J."/>
            <person name="Higo A."/>
            <person name="Hirakawa Y."/>
            <person name="Hundley H.N."/>
            <person name="Ikeda Y."/>
            <person name="Inoue K."/>
            <person name="Inoue S.I."/>
            <person name="Ishida S."/>
            <person name="Jia Q."/>
            <person name="Kakita M."/>
            <person name="Kanazawa T."/>
            <person name="Kawai Y."/>
            <person name="Kawashima T."/>
            <person name="Kennedy M."/>
            <person name="Kinose K."/>
            <person name="Kinoshita T."/>
            <person name="Kohara Y."/>
            <person name="Koide E."/>
            <person name="Komatsu K."/>
            <person name="Kopischke S."/>
            <person name="Kubo M."/>
            <person name="Kyozuka J."/>
            <person name="Lagercrantz U."/>
            <person name="Lin S.S."/>
            <person name="Lindquist E."/>
            <person name="Lipzen A.M."/>
            <person name="Lu C.W."/>
            <person name="De Luna E."/>
            <person name="Martienssen R.A."/>
            <person name="Minamino N."/>
            <person name="Mizutani M."/>
            <person name="Mizutani M."/>
            <person name="Mochizuki N."/>
            <person name="Monte I."/>
            <person name="Mosher R."/>
            <person name="Nagasaki H."/>
            <person name="Nakagami H."/>
            <person name="Naramoto S."/>
            <person name="Nishitani K."/>
            <person name="Ohtani M."/>
            <person name="Okamoto T."/>
            <person name="Okumura M."/>
            <person name="Phillips J."/>
            <person name="Pollak B."/>
            <person name="Reinders A."/>
            <person name="Rovekamp M."/>
            <person name="Sano R."/>
            <person name="Sawa S."/>
            <person name="Schmid M.W."/>
            <person name="Shirakawa M."/>
            <person name="Solano R."/>
            <person name="Spunde A."/>
            <person name="Suetsugu N."/>
            <person name="Sugano S."/>
            <person name="Sugiyama A."/>
            <person name="Sun R."/>
            <person name="Suzuki Y."/>
            <person name="Takenaka M."/>
            <person name="Takezawa D."/>
            <person name="Tomogane H."/>
            <person name="Tsuzuki M."/>
            <person name="Ueda T."/>
            <person name="Umeda M."/>
            <person name="Ward J.M."/>
            <person name="Watanabe Y."/>
            <person name="Yazaki K."/>
            <person name="Yokoyama R."/>
            <person name="Yoshitake Y."/>
            <person name="Yotsui I."/>
            <person name="Zachgo S."/>
            <person name="Schmutz J."/>
        </authorList>
    </citation>
    <scope>NUCLEOTIDE SEQUENCE [LARGE SCALE GENOMIC DNA]</scope>
    <source>
        <strain evidence="3">Tak-1</strain>
    </source>
</reference>
<dbReference type="SUPFAM" id="SSF56235">
    <property type="entry name" value="N-terminal nucleophile aminohydrolases (Ntn hydrolases)"/>
    <property type="match status" value="1"/>
</dbReference>
<evidence type="ECO:0000256" key="1">
    <source>
        <dbReference type="ARBA" id="ARBA00022942"/>
    </source>
</evidence>
<dbReference type="InterPro" id="IPR001353">
    <property type="entry name" value="Proteasome_sua/b"/>
</dbReference>
<keyword evidence="3" id="KW-1185">Reference proteome</keyword>
<dbReference type="GO" id="GO:0005634">
    <property type="term" value="C:nucleus"/>
    <property type="evidence" value="ECO:0000318"/>
    <property type="project" value="GO_Central"/>
</dbReference>
<proteinExistence type="predicted"/>
<dbReference type="EMBL" id="KZ772680">
    <property type="protein sequence ID" value="PTQ47531.1"/>
    <property type="molecule type" value="Genomic_DNA"/>
</dbReference>
<sequence length="365" mass="39660">MEVRAPTTVVKMRSSATDAGPFSKPVMAVLTPNFTNIDIRVNSATVVTELTRMTMLVKFERVSTCPTCDVTPSSAQASLLGRGGLKIFQNLEDHTLGYTWYPGWPGCTSSAGDPASLALCPKDGTRSRWSSRTSSSTPNGSINFAAVARAPAVVPGLFRRHNSGERQSLGRVPLPHSESGQCSVFTCTNSELTAIAGLAADGRQIVTCARAEAGNYLGFYGEEIPTKELCDRVAYYVHLCTLYWWLRPYGSAAILGGYDRDGPQLYMIETSGVAYRYFGAAVGKGSAKTEIEKLKLSQMTCREGVIAVAKIIYNVHDEAKDKAFELEMSWICDESKREHQRVPADLLAEAKAIAKAAQEEDMDAD</sequence>
<keyword evidence="1" id="KW-0647">Proteasome</keyword>
<protein>
    <recommendedName>
        <fullName evidence="4">Proteasome alpha-type subunits domain-containing protein</fullName>
    </recommendedName>
</protein>
<dbReference type="Pfam" id="PF00227">
    <property type="entry name" value="Proteasome"/>
    <property type="match status" value="1"/>
</dbReference>
<accession>A0A2R6XN68</accession>
<dbReference type="PANTHER" id="PTHR11599">
    <property type="entry name" value="PROTEASOME SUBUNIT ALPHA/BETA"/>
    <property type="match status" value="1"/>
</dbReference>
<dbReference type="GO" id="GO:0019773">
    <property type="term" value="C:proteasome core complex, alpha-subunit complex"/>
    <property type="evidence" value="ECO:0000318"/>
    <property type="project" value="GO_Central"/>
</dbReference>
<dbReference type="Proteomes" id="UP000244005">
    <property type="component" value="Unassembled WGS sequence"/>
</dbReference>
<dbReference type="InterPro" id="IPR029055">
    <property type="entry name" value="Ntn_hydrolases_N"/>
</dbReference>
<dbReference type="AlphaFoldDB" id="A0A2R6XN68"/>
<dbReference type="Gene3D" id="3.60.20.10">
    <property type="entry name" value="Glutamine Phosphoribosylpyrophosphate, subunit 1, domain 1"/>
    <property type="match status" value="1"/>
</dbReference>
<organism evidence="2 3">
    <name type="scientific">Marchantia polymorpha</name>
    <name type="common">Common liverwort</name>
    <name type="synonym">Marchantia aquatica</name>
    <dbReference type="NCBI Taxonomy" id="3197"/>
    <lineage>
        <taxon>Eukaryota</taxon>
        <taxon>Viridiplantae</taxon>
        <taxon>Streptophyta</taxon>
        <taxon>Embryophyta</taxon>
        <taxon>Marchantiophyta</taxon>
        <taxon>Marchantiopsida</taxon>
        <taxon>Marchantiidae</taxon>
        <taxon>Marchantiales</taxon>
        <taxon>Marchantiaceae</taxon>
        <taxon>Marchantia</taxon>
    </lineage>
</organism>
<dbReference type="OrthoDB" id="1704053at2759"/>
<dbReference type="GO" id="GO:0043161">
    <property type="term" value="P:proteasome-mediated ubiquitin-dependent protein catabolic process"/>
    <property type="evidence" value="ECO:0000318"/>
    <property type="project" value="GO_Central"/>
</dbReference>
<evidence type="ECO:0000313" key="3">
    <source>
        <dbReference type="Proteomes" id="UP000244005"/>
    </source>
</evidence>
<evidence type="ECO:0000313" key="2">
    <source>
        <dbReference type="EMBL" id="PTQ47531.1"/>
    </source>
</evidence>
<gene>
    <name evidence="2" type="ORF">MARPO_0008s0272</name>
</gene>
<evidence type="ECO:0008006" key="4">
    <source>
        <dbReference type="Google" id="ProtNLM"/>
    </source>
</evidence>
<name>A0A2R6XN68_MARPO</name>
<dbReference type="InterPro" id="IPR050115">
    <property type="entry name" value="Proteasome_alpha"/>
</dbReference>